<dbReference type="AlphaFoldDB" id="A0AA90QX05"/>
<evidence type="ECO:0000313" key="9">
    <source>
        <dbReference type="EMBL" id="MDQ6595010.1"/>
    </source>
</evidence>
<feature type="transmembrane region" description="Helical" evidence="8">
    <location>
        <begin position="349"/>
        <end position="370"/>
    </location>
</feature>
<evidence type="ECO:0000256" key="4">
    <source>
        <dbReference type="ARBA" id="ARBA00022960"/>
    </source>
</evidence>
<feature type="transmembrane region" description="Helical" evidence="8">
    <location>
        <begin position="442"/>
        <end position="462"/>
    </location>
</feature>
<feature type="transmembrane region" description="Helical" evidence="8">
    <location>
        <begin position="304"/>
        <end position="323"/>
    </location>
</feature>
<dbReference type="NCBIfam" id="TIGR01695">
    <property type="entry name" value="murJ_mviN"/>
    <property type="match status" value="1"/>
</dbReference>
<comment type="subcellular location">
    <subcellularLocation>
        <location evidence="1">Cell membrane</location>
        <topology evidence="1">Multi-pass membrane protein</topology>
    </subcellularLocation>
</comment>
<keyword evidence="3 8" id="KW-0812">Transmembrane</keyword>
<keyword evidence="10" id="KW-1185">Reference proteome</keyword>
<dbReference type="PRINTS" id="PR01806">
    <property type="entry name" value="VIRFACTRMVIN"/>
</dbReference>
<feature type="transmembrane region" description="Helical" evidence="8">
    <location>
        <begin position="377"/>
        <end position="396"/>
    </location>
</feature>
<keyword evidence="7 8" id="KW-0472">Membrane</keyword>
<feature type="transmembrane region" description="Helical" evidence="8">
    <location>
        <begin position="474"/>
        <end position="491"/>
    </location>
</feature>
<accession>A0AA90QX05</accession>
<keyword evidence="4" id="KW-0133">Cell shape</keyword>
<feature type="transmembrane region" description="Helical" evidence="8">
    <location>
        <begin position="43"/>
        <end position="62"/>
    </location>
</feature>
<dbReference type="EMBL" id="JAVGVR010000001">
    <property type="protein sequence ID" value="MDQ6595010.1"/>
    <property type="molecule type" value="Genomic_DNA"/>
</dbReference>
<feature type="transmembrane region" description="Helical" evidence="8">
    <location>
        <begin position="402"/>
        <end position="421"/>
    </location>
</feature>
<dbReference type="Pfam" id="PF03023">
    <property type="entry name" value="MurJ"/>
    <property type="match status" value="1"/>
</dbReference>
<dbReference type="GO" id="GO:0034204">
    <property type="term" value="P:lipid translocation"/>
    <property type="evidence" value="ECO:0007669"/>
    <property type="project" value="TreeGrafter"/>
</dbReference>
<evidence type="ECO:0000256" key="7">
    <source>
        <dbReference type="ARBA" id="ARBA00023136"/>
    </source>
</evidence>
<evidence type="ECO:0000256" key="8">
    <source>
        <dbReference type="SAM" id="Phobius"/>
    </source>
</evidence>
<keyword evidence="2" id="KW-1003">Cell membrane</keyword>
<keyword evidence="5" id="KW-0573">Peptidoglycan synthesis</keyword>
<protein>
    <submittedName>
        <fullName evidence="9">Murein biosynthesis integral membrane protein MurJ</fullName>
    </submittedName>
</protein>
<dbReference type="GO" id="GO:0005886">
    <property type="term" value="C:plasma membrane"/>
    <property type="evidence" value="ECO:0007669"/>
    <property type="project" value="UniProtKB-SubCell"/>
</dbReference>
<sequence>MAKTSTKRSTILIAILTLFSAVLGFGRESYTAYLFGASSLTDVYFVAGMVPDVIAGWIGYTLTRAIVPSIKKEINNKGSSAKLISATFYITLITSIVLSIITFFSKKEILSTLASNFNEVQYSVGSNMLGIMVIAIVFSSLSGVLWGIHNAYEEFSYPALTGVLYNLLFLITLVLLQRWFGIYSLAIGLVAGGIGKFIIQFVPLFKKKILNLRFRVWHTEMPLVFQSMIPIFLSQLVGQINQVVDRIVASGLPQGQLSDLNFASKLGMLPISLIGSSIATTIYSRFVTHTLEKDEVELKRLISLGLGWMCFFGIVIFSGLFFYKNTLISIFYYHGKFAINDVFLSAKPMAVYGIFSTAYLFVPILIHFFYARNEGKFVLISSAIAVGFYVFTSSTFVEYLGIIGLALANGLSQLIYVTIMYSTMIKRLNWSFRSSIKSILNIGFPSGIAFLIGVVIVCMTWKEPELGNKLTITIRGALGLFAGCLSVLIYSKLNPNNPTCTFVLNFISKIQTLTRRVLSKLKSKLLGYGS</sequence>
<dbReference type="PANTHER" id="PTHR47019">
    <property type="entry name" value="LIPID II FLIPPASE MURJ"/>
    <property type="match status" value="1"/>
</dbReference>
<dbReference type="GO" id="GO:0008360">
    <property type="term" value="P:regulation of cell shape"/>
    <property type="evidence" value="ECO:0007669"/>
    <property type="project" value="UniProtKB-KW"/>
</dbReference>
<evidence type="ECO:0000256" key="6">
    <source>
        <dbReference type="ARBA" id="ARBA00022989"/>
    </source>
</evidence>
<evidence type="ECO:0000313" key="10">
    <source>
        <dbReference type="Proteomes" id="UP001178888"/>
    </source>
</evidence>
<dbReference type="GO" id="GO:0009252">
    <property type="term" value="P:peptidoglycan biosynthetic process"/>
    <property type="evidence" value="ECO:0007669"/>
    <property type="project" value="UniProtKB-KW"/>
</dbReference>
<dbReference type="PANTHER" id="PTHR47019:SF1">
    <property type="entry name" value="LIPID II FLIPPASE MURJ"/>
    <property type="match status" value="1"/>
</dbReference>
<proteinExistence type="predicted"/>
<dbReference type="GO" id="GO:0015648">
    <property type="term" value="F:lipid-linked peptidoglycan transporter activity"/>
    <property type="evidence" value="ECO:0007669"/>
    <property type="project" value="TreeGrafter"/>
</dbReference>
<evidence type="ECO:0000256" key="3">
    <source>
        <dbReference type="ARBA" id="ARBA00022692"/>
    </source>
</evidence>
<feature type="transmembrane region" description="Helical" evidence="8">
    <location>
        <begin position="262"/>
        <end position="283"/>
    </location>
</feature>
<feature type="transmembrane region" description="Helical" evidence="8">
    <location>
        <begin position="83"/>
        <end position="104"/>
    </location>
</feature>
<dbReference type="Proteomes" id="UP001178888">
    <property type="component" value="Unassembled WGS sequence"/>
</dbReference>
<dbReference type="InterPro" id="IPR051050">
    <property type="entry name" value="Lipid_II_flippase_MurJ/MviN"/>
</dbReference>
<evidence type="ECO:0000256" key="2">
    <source>
        <dbReference type="ARBA" id="ARBA00022475"/>
    </source>
</evidence>
<keyword evidence="6 8" id="KW-1133">Transmembrane helix</keyword>
<feature type="transmembrane region" description="Helical" evidence="8">
    <location>
        <begin position="155"/>
        <end position="176"/>
    </location>
</feature>
<feature type="transmembrane region" description="Helical" evidence="8">
    <location>
        <begin position="124"/>
        <end position="148"/>
    </location>
</feature>
<organism evidence="9 10">
    <name type="scientific">Bacillus salipaludis</name>
    <dbReference type="NCBI Taxonomy" id="2547811"/>
    <lineage>
        <taxon>Bacteria</taxon>
        <taxon>Bacillati</taxon>
        <taxon>Bacillota</taxon>
        <taxon>Bacilli</taxon>
        <taxon>Bacillales</taxon>
        <taxon>Bacillaceae</taxon>
        <taxon>Bacillus</taxon>
    </lineage>
</organism>
<feature type="transmembrane region" description="Helical" evidence="8">
    <location>
        <begin position="182"/>
        <end position="202"/>
    </location>
</feature>
<name>A0AA90QX05_9BACI</name>
<comment type="caution">
    <text evidence="9">The sequence shown here is derived from an EMBL/GenBank/DDBJ whole genome shotgun (WGS) entry which is preliminary data.</text>
</comment>
<feature type="transmembrane region" description="Helical" evidence="8">
    <location>
        <begin position="223"/>
        <end position="242"/>
    </location>
</feature>
<dbReference type="RefSeq" id="WP_308912741.1">
    <property type="nucleotide sequence ID" value="NZ_JAVGVR010000001.1"/>
</dbReference>
<dbReference type="InterPro" id="IPR004268">
    <property type="entry name" value="MurJ"/>
</dbReference>
<gene>
    <name evidence="9" type="primary">murJ</name>
    <name evidence="9" type="ORF">RCG21_00850</name>
</gene>
<evidence type="ECO:0000256" key="1">
    <source>
        <dbReference type="ARBA" id="ARBA00004651"/>
    </source>
</evidence>
<reference evidence="9" key="1">
    <citation type="submission" date="2023-08" db="EMBL/GenBank/DDBJ databases">
        <title>Nitrogen cycling bacteria in agricultural field soils.</title>
        <authorList>
            <person name="Jang J."/>
        </authorList>
    </citation>
    <scope>NUCLEOTIDE SEQUENCE</scope>
    <source>
        <strain evidence="9">PS3-36</strain>
    </source>
</reference>
<evidence type="ECO:0000256" key="5">
    <source>
        <dbReference type="ARBA" id="ARBA00022984"/>
    </source>
</evidence>